<dbReference type="AlphaFoldDB" id="A0A9Q1KH56"/>
<evidence type="ECO:0000256" key="6">
    <source>
        <dbReference type="SAM" id="MobiDB-lite"/>
    </source>
</evidence>
<keyword evidence="5" id="KW-0472">Membrane</keyword>
<evidence type="ECO:0000256" key="5">
    <source>
        <dbReference type="ARBA" id="ARBA00023136"/>
    </source>
</evidence>
<evidence type="ECO:0000313" key="7">
    <source>
        <dbReference type="EMBL" id="KAJ8444251.1"/>
    </source>
</evidence>
<dbReference type="EMBL" id="JAKOGI010000102">
    <property type="protein sequence ID" value="KAJ8444251.1"/>
    <property type="molecule type" value="Genomic_DNA"/>
</dbReference>
<keyword evidence="8" id="KW-1185">Reference proteome</keyword>
<name>A0A9Q1KH56_9CARY</name>
<dbReference type="Proteomes" id="UP001153076">
    <property type="component" value="Unassembled WGS sequence"/>
</dbReference>
<feature type="region of interest" description="Disordered" evidence="6">
    <location>
        <begin position="42"/>
        <end position="71"/>
    </location>
</feature>
<accession>A0A9Q1KH56</accession>
<keyword evidence="2" id="KW-0813">Transport</keyword>
<dbReference type="GO" id="GO:0016020">
    <property type="term" value="C:membrane"/>
    <property type="evidence" value="ECO:0007669"/>
    <property type="project" value="UniProtKB-SubCell"/>
</dbReference>
<evidence type="ECO:0000256" key="2">
    <source>
        <dbReference type="ARBA" id="ARBA00022448"/>
    </source>
</evidence>
<protein>
    <submittedName>
        <fullName evidence="7">Uncharacterized protein</fullName>
    </submittedName>
</protein>
<comment type="caution">
    <text evidence="7">The sequence shown here is derived from an EMBL/GenBank/DDBJ whole genome shotgun (WGS) entry which is preliminary data.</text>
</comment>
<dbReference type="OrthoDB" id="1934014at2759"/>
<evidence type="ECO:0000313" key="8">
    <source>
        <dbReference type="Proteomes" id="UP001153076"/>
    </source>
</evidence>
<dbReference type="Pfam" id="PF03092">
    <property type="entry name" value="BT1"/>
    <property type="match status" value="1"/>
</dbReference>
<keyword evidence="3" id="KW-0812">Transmembrane</keyword>
<dbReference type="PANTHER" id="PTHR31585">
    <property type="entry name" value="FOLATE-BIOPTERIN TRANSPORTER 1, CHLOROPLASTIC"/>
    <property type="match status" value="1"/>
</dbReference>
<evidence type="ECO:0000256" key="1">
    <source>
        <dbReference type="ARBA" id="ARBA00004141"/>
    </source>
</evidence>
<dbReference type="InterPro" id="IPR039309">
    <property type="entry name" value="BT1"/>
</dbReference>
<reference evidence="7" key="1">
    <citation type="submission" date="2022-04" db="EMBL/GenBank/DDBJ databases">
        <title>Carnegiea gigantea Genome sequencing and assembly v2.</title>
        <authorList>
            <person name="Copetti D."/>
            <person name="Sanderson M.J."/>
            <person name="Burquez A."/>
            <person name="Wojciechowski M.F."/>
        </authorList>
    </citation>
    <scope>NUCLEOTIDE SEQUENCE</scope>
    <source>
        <strain evidence="7">SGP5-SGP5p</strain>
        <tissue evidence="7">Aerial part</tissue>
    </source>
</reference>
<dbReference type="PANTHER" id="PTHR31585:SF0">
    <property type="entry name" value="FOLATE-BIOPTERIN TRANSPORTER 1, CHLOROPLASTIC"/>
    <property type="match status" value="1"/>
</dbReference>
<evidence type="ECO:0000256" key="3">
    <source>
        <dbReference type="ARBA" id="ARBA00022692"/>
    </source>
</evidence>
<organism evidence="7 8">
    <name type="scientific">Carnegiea gigantea</name>
    <dbReference type="NCBI Taxonomy" id="171969"/>
    <lineage>
        <taxon>Eukaryota</taxon>
        <taxon>Viridiplantae</taxon>
        <taxon>Streptophyta</taxon>
        <taxon>Embryophyta</taxon>
        <taxon>Tracheophyta</taxon>
        <taxon>Spermatophyta</taxon>
        <taxon>Magnoliopsida</taxon>
        <taxon>eudicotyledons</taxon>
        <taxon>Gunneridae</taxon>
        <taxon>Pentapetalae</taxon>
        <taxon>Caryophyllales</taxon>
        <taxon>Cactineae</taxon>
        <taxon>Cactaceae</taxon>
        <taxon>Cactoideae</taxon>
        <taxon>Echinocereeae</taxon>
        <taxon>Carnegiea</taxon>
    </lineage>
</organism>
<proteinExistence type="predicted"/>
<sequence>MNPVRQLYTKLRERTLGLVLNGSPIFGIIFLSHQQLLKLFKSPGSPGAPQNRDETWVVGDPGQGGSQSSSLIPTSHISNVKYDCQHISFMPILVLAARLCPEGVEATLFATLMSISNAGSVLGGLIGAGLTQYLMLEPSLQICGENNPSLLHLKYYYVPGRENGEALKHSGLTDQGKRIVWFTGA</sequence>
<comment type="subcellular location">
    <subcellularLocation>
        <location evidence="1">Membrane</location>
        <topology evidence="1">Multi-pass membrane protein</topology>
    </subcellularLocation>
</comment>
<gene>
    <name evidence="7" type="ORF">Cgig2_024577</name>
</gene>
<evidence type="ECO:0000256" key="4">
    <source>
        <dbReference type="ARBA" id="ARBA00022989"/>
    </source>
</evidence>
<keyword evidence="4" id="KW-1133">Transmembrane helix</keyword>